<evidence type="ECO:0000313" key="4">
    <source>
        <dbReference type="EMBL" id="VEG48888.1"/>
    </source>
</evidence>
<dbReference type="Gene3D" id="3.30.1330.10">
    <property type="entry name" value="PurM-like, N-terminal domain"/>
    <property type="match status" value="1"/>
</dbReference>
<dbReference type="PIRSF" id="PIRSF005644">
    <property type="entry name" value="Hdrgns_mtr_HypE"/>
    <property type="match status" value="1"/>
</dbReference>
<dbReference type="OrthoDB" id="9801934at2"/>
<keyword evidence="5" id="KW-1185">Reference proteome</keyword>
<accession>A0A3S5EII4</accession>
<sequence length="370" mass="37974">MNRSVGDYLDAGPGFAEGEVIERIEAFRRRRPRLRDDIVTLAHGAGGKASAALVDAVFVEAFRNPQLESLGDGAVVALPSGERLALSTDSFVVQPLRFPGGSIGHLAIHGTVNDLAMTGAIPSWISAAFVLEEGFPIDELKEIVADMADAAAGAGVAIVTGDTKVVPKGAADGLFITTAGVGAIPVGRELSAASVRPGDKVLLSGSIGDHGMAVMLARGDLELEADIHSDTAAVSELVEVLLAAAPATRWLRDPTRGGVGTVCNELARSANVGIVLDEEPLVVQPMVAGACEMLGIDPLYVANEGKFLAVVAPDEAGAALAALHAHPLGAEAAEVGEVTEQPAATVVLRTPFGGTRIVDMLVGDPLPRIC</sequence>
<evidence type="ECO:0000313" key="5">
    <source>
        <dbReference type="Proteomes" id="UP000282551"/>
    </source>
</evidence>
<organism evidence="4 5">
    <name type="scientific">Mycolicibacterium chitae</name>
    <name type="common">Mycobacterium chitae</name>
    <dbReference type="NCBI Taxonomy" id="1792"/>
    <lineage>
        <taxon>Bacteria</taxon>
        <taxon>Bacillati</taxon>
        <taxon>Actinomycetota</taxon>
        <taxon>Actinomycetes</taxon>
        <taxon>Mycobacteriales</taxon>
        <taxon>Mycobacteriaceae</taxon>
        <taxon>Mycolicibacterium</taxon>
    </lineage>
</organism>
<gene>
    <name evidence="4" type="primary">hypE</name>
    <name evidence="4" type="ORF">NCTC10485_03190</name>
</gene>
<dbReference type="InterPro" id="IPR036921">
    <property type="entry name" value="PurM-like_N_sf"/>
</dbReference>
<name>A0A3S5EII4_MYCCI</name>
<dbReference type="PANTHER" id="PTHR30303:SF0">
    <property type="entry name" value="CARBAMOYL DEHYDRATASE HYPE"/>
    <property type="match status" value="1"/>
</dbReference>
<evidence type="ECO:0000259" key="2">
    <source>
        <dbReference type="Pfam" id="PF00586"/>
    </source>
</evidence>
<dbReference type="AlphaFoldDB" id="A0A3S5EII4"/>
<reference evidence="4 5" key="1">
    <citation type="submission" date="2018-12" db="EMBL/GenBank/DDBJ databases">
        <authorList>
            <consortium name="Pathogen Informatics"/>
        </authorList>
    </citation>
    <scope>NUCLEOTIDE SEQUENCE [LARGE SCALE GENOMIC DNA]</scope>
    <source>
        <strain evidence="4 5">NCTC10485</strain>
    </source>
</reference>
<evidence type="ECO:0000256" key="1">
    <source>
        <dbReference type="ARBA" id="ARBA00006243"/>
    </source>
</evidence>
<dbReference type="EMBL" id="LR134355">
    <property type="protein sequence ID" value="VEG48888.1"/>
    <property type="molecule type" value="Genomic_DNA"/>
</dbReference>
<dbReference type="InterPro" id="IPR010918">
    <property type="entry name" value="PurM-like_C_dom"/>
</dbReference>
<dbReference type="SUPFAM" id="SSF55326">
    <property type="entry name" value="PurM N-terminal domain-like"/>
    <property type="match status" value="1"/>
</dbReference>
<dbReference type="RefSeq" id="WP_126334627.1">
    <property type="nucleotide sequence ID" value="NZ_AP022604.1"/>
</dbReference>
<dbReference type="InterPro" id="IPR036676">
    <property type="entry name" value="PurM-like_C_sf"/>
</dbReference>
<feature type="domain" description="PurM-like N-terminal" evidence="2">
    <location>
        <begin position="72"/>
        <end position="183"/>
    </location>
</feature>
<proteinExistence type="inferred from homology"/>
<dbReference type="Gene3D" id="3.90.650.10">
    <property type="entry name" value="PurM-like C-terminal domain"/>
    <property type="match status" value="1"/>
</dbReference>
<dbReference type="Pfam" id="PF02769">
    <property type="entry name" value="AIRS_C"/>
    <property type="match status" value="1"/>
</dbReference>
<dbReference type="GO" id="GO:0051604">
    <property type="term" value="P:protein maturation"/>
    <property type="evidence" value="ECO:0007669"/>
    <property type="project" value="TreeGrafter"/>
</dbReference>
<dbReference type="PANTHER" id="PTHR30303">
    <property type="entry name" value="HYDROGENASE ISOENZYMES FORMATION PROTEIN HYPE"/>
    <property type="match status" value="1"/>
</dbReference>
<dbReference type="Proteomes" id="UP000282551">
    <property type="component" value="Chromosome"/>
</dbReference>
<dbReference type="InterPro" id="IPR011854">
    <property type="entry name" value="HypE"/>
</dbReference>
<protein>
    <submittedName>
        <fullName evidence="4">Hydrogenase maturation factor, HypE</fullName>
    </submittedName>
</protein>
<comment type="similarity">
    <text evidence="1">Belongs to the HypE family.</text>
</comment>
<dbReference type="NCBIfam" id="TIGR02124">
    <property type="entry name" value="hypE"/>
    <property type="match status" value="1"/>
</dbReference>
<evidence type="ECO:0000259" key="3">
    <source>
        <dbReference type="Pfam" id="PF02769"/>
    </source>
</evidence>
<dbReference type="InterPro" id="IPR016188">
    <property type="entry name" value="PurM-like_N"/>
</dbReference>
<feature type="domain" description="PurM-like C-terminal" evidence="3">
    <location>
        <begin position="196"/>
        <end position="347"/>
    </location>
</feature>
<dbReference type="SUPFAM" id="SSF56042">
    <property type="entry name" value="PurM C-terminal domain-like"/>
    <property type="match status" value="1"/>
</dbReference>
<dbReference type="Pfam" id="PF00586">
    <property type="entry name" value="AIRS"/>
    <property type="match status" value="1"/>
</dbReference>
<dbReference type="CDD" id="cd02197">
    <property type="entry name" value="HypE"/>
    <property type="match status" value="1"/>
</dbReference>